<comment type="caution">
    <text evidence="3">The sequence shown here is derived from an EMBL/GenBank/DDBJ whole genome shotgun (WGS) entry which is preliminary data.</text>
</comment>
<protein>
    <submittedName>
        <fullName evidence="1">Type II toxin-antitoxin system RelB/DinJ family antitoxin</fullName>
    </submittedName>
    <submittedName>
        <fullName evidence="3">Type II toxin-antitoxin system antitoxin, RelB/DinJ family</fullName>
    </submittedName>
    <submittedName>
        <fullName evidence="2">XRE family transcriptional regulator</fullName>
    </submittedName>
</protein>
<dbReference type="EMBL" id="NKLP01000141">
    <property type="protein sequence ID" value="TDN30425.1"/>
    <property type="molecule type" value="Genomic_DNA"/>
</dbReference>
<dbReference type="GO" id="GO:0006355">
    <property type="term" value="P:regulation of DNA-templated transcription"/>
    <property type="evidence" value="ECO:0007669"/>
    <property type="project" value="InterPro"/>
</dbReference>
<evidence type="ECO:0000313" key="5">
    <source>
        <dbReference type="Proteomes" id="UP000235119"/>
    </source>
</evidence>
<reference evidence="2" key="3">
    <citation type="submission" date="2020-07" db="EMBL/GenBank/DDBJ databases">
        <title>Comparative genomics analyses of Lactobacillus crispatus isolated from different ecological niches.</title>
        <authorList>
            <person name="Mancino W."/>
            <person name="Mancabelli L."/>
            <person name="Lugli G.A."/>
            <person name="Milani C."/>
            <person name="Viappiani A."/>
            <person name="Anzalone R."/>
            <person name="Longhi G."/>
            <person name="Ventura M."/>
            <person name="Turroni F."/>
        </authorList>
    </citation>
    <scope>NUCLEOTIDE SEQUENCE</scope>
    <source>
        <strain evidence="2">LB65</strain>
    </source>
</reference>
<organism evidence="3 5">
    <name type="scientific">Lactobacillus crispatus</name>
    <dbReference type="NCBI Taxonomy" id="47770"/>
    <lineage>
        <taxon>Bacteria</taxon>
        <taxon>Bacillati</taxon>
        <taxon>Bacillota</taxon>
        <taxon>Bacilli</taxon>
        <taxon>Lactobacillales</taxon>
        <taxon>Lactobacillaceae</taxon>
        <taxon>Lactobacillus</taxon>
    </lineage>
</organism>
<sequence length="102" mass="11674">MAEKTTGLYVRMNPEKKEKAEAILKQLGLNSATAINMFYDQIILRNGIPFRVEIPNAWANLDYMNKYEYAHLLDEKLNRLAEQTDSSLGELAKGVDPKKKDE</sequence>
<dbReference type="EMBL" id="JACCPP010000023">
    <property type="protein sequence ID" value="MBI1708532.1"/>
    <property type="molecule type" value="Genomic_DNA"/>
</dbReference>
<dbReference type="EMBL" id="DYXB01000143">
    <property type="protein sequence ID" value="HJF10865.1"/>
    <property type="molecule type" value="Genomic_DNA"/>
</dbReference>
<reference evidence="4 6" key="1">
    <citation type="submission" date="2017-06" db="EMBL/GenBank/DDBJ databases">
        <authorList>
            <person name="Swanenburg J."/>
            <person name="Kort R."/>
        </authorList>
    </citation>
    <scope>NUCLEOTIDE SEQUENCE [LARGE SCALE GENOMIC DNA]</scope>
    <source>
        <strain evidence="4 6">RL05</strain>
    </source>
</reference>
<dbReference type="NCBIfam" id="TIGR02384">
    <property type="entry name" value="RelB_DinJ"/>
    <property type="match status" value="1"/>
</dbReference>
<dbReference type="Proteomes" id="UP000295195">
    <property type="component" value="Unassembled WGS sequence"/>
</dbReference>
<dbReference type="RefSeq" id="WP_005728267.1">
    <property type="nucleotide sequence ID" value="NZ_CABMHY010000024.1"/>
</dbReference>
<gene>
    <name evidence="4" type="ORF">CEE75_08200</name>
    <name evidence="3" type="ORF">CYJ79_06360</name>
    <name evidence="2" type="ORF">HYQ56_1518</name>
    <name evidence="1" type="ORF">K8V23_08820</name>
</gene>
<dbReference type="Pfam" id="PF04221">
    <property type="entry name" value="RelB"/>
    <property type="match status" value="1"/>
</dbReference>
<dbReference type="Proteomes" id="UP000784793">
    <property type="component" value="Unassembled WGS sequence"/>
</dbReference>
<evidence type="ECO:0000313" key="2">
    <source>
        <dbReference type="EMBL" id="MBI1708532.1"/>
    </source>
</evidence>
<proteinExistence type="predicted"/>
<reference evidence="1" key="4">
    <citation type="journal article" date="2021" name="PeerJ">
        <title>Extensive microbial diversity within the chicken gut microbiome revealed by metagenomics and culture.</title>
        <authorList>
            <person name="Gilroy R."/>
            <person name="Ravi A."/>
            <person name="Getino M."/>
            <person name="Pursley I."/>
            <person name="Horton D.L."/>
            <person name="Alikhan N.F."/>
            <person name="Baker D."/>
            <person name="Gharbi K."/>
            <person name="Hall N."/>
            <person name="Watson M."/>
            <person name="Adriaenssens E.M."/>
            <person name="Foster-Nyarko E."/>
            <person name="Jarju S."/>
            <person name="Secka A."/>
            <person name="Antonio M."/>
            <person name="Oren A."/>
            <person name="Chaudhuri R.R."/>
            <person name="La Ragione R."/>
            <person name="Hildebrand F."/>
            <person name="Pallen M.J."/>
        </authorList>
    </citation>
    <scope>NUCLEOTIDE SEQUENCE</scope>
    <source>
        <strain evidence="1">CHK194-22301</strain>
    </source>
</reference>
<dbReference type="InterPro" id="IPR013321">
    <property type="entry name" value="Arc_rbn_hlx_hlx"/>
</dbReference>
<evidence type="ECO:0000313" key="1">
    <source>
        <dbReference type="EMBL" id="HJF10865.1"/>
    </source>
</evidence>
<dbReference type="InterPro" id="IPR007337">
    <property type="entry name" value="RelB/DinJ"/>
</dbReference>
<accession>A0A2N5KY98</accession>
<dbReference type="OMA" id="ANFRRMH"/>
<evidence type="ECO:0000313" key="4">
    <source>
        <dbReference type="EMBL" id="TDN30425.1"/>
    </source>
</evidence>
<evidence type="ECO:0000313" key="6">
    <source>
        <dbReference type="Proteomes" id="UP000295195"/>
    </source>
</evidence>
<reference evidence="3 5" key="2">
    <citation type="submission" date="2017-12" db="EMBL/GenBank/DDBJ databases">
        <title>Phylogenetic diversity of female urinary microbiome.</title>
        <authorList>
            <person name="Thomas-White K."/>
            <person name="Wolfe A.J."/>
        </authorList>
    </citation>
    <scope>NUCLEOTIDE SEQUENCE [LARGE SCALE GENOMIC DNA]</scope>
    <source>
        <strain evidence="3 5">UMB0085</strain>
    </source>
</reference>
<dbReference type="Proteomes" id="UP000235119">
    <property type="component" value="Unassembled WGS sequence"/>
</dbReference>
<name>A0A2N5KY98_9LACO</name>
<dbReference type="AlphaFoldDB" id="A0A2N5KY98"/>
<dbReference type="EMBL" id="PKIW01000026">
    <property type="protein sequence ID" value="PLT11175.1"/>
    <property type="molecule type" value="Genomic_DNA"/>
</dbReference>
<dbReference type="Proteomes" id="UP001194414">
    <property type="component" value="Unassembled WGS sequence"/>
</dbReference>
<reference evidence="1" key="5">
    <citation type="submission" date="2021-09" db="EMBL/GenBank/DDBJ databases">
        <authorList>
            <person name="Gilroy R."/>
        </authorList>
    </citation>
    <scope>NUCLEOTIDE SEQUENCE</scope>
    <source>
        <strain evidence="1">CHK194-22301</strain>
    </source>
</reference>
<dbReference type="Gene3D" id="1.10.1220.10">
    <property type="entry name" value="Met repressor-like"/>
    <property type="match status" value="1"/>
</dbReference>
<evidence type="ECO:0000313" key="3">
    <source>
        <dbReference type="EMBL" id="PLT11175.1"/>
    </source>
</evidence>